<protein>
    <submittedName>
        <fullName evidence="3">Uncharacterized protein</fullName>
    </submittedName>
</protein>
<organism evidence="3">
    <name type="scientific">Clostridium symbiosum</name>
    <name type="common">Bacteroides symbiosus</name>
    <dbReference type="NCBI Taxonomy" id="1512"/>
    <lineage>
        <taxon>Bacteria</taxon>
        <taxon>Bacillati</taxon>
        <taxon>Bacillota</taxon>
        <taxon>Clostridia</taxon>
        <taxon>Lachnospirales</taxon>
        <taxon>Lachnospiraceae</taxon>
        <taxon>Otoolea</taxon>
    </lineage>
</organism>
<feature type="region of interest" description="Disordered" evidence="1">
    <location>
        <begin position="53"/>
        <end position="74"/>
    </location>
</feature>
<evidence type="ECO:0000256" key="2">
    <source>
        <dbReference type="SAM" id="Phobius"/>
    </source>
</evidence>
<evidence type="ECO:0000313" key="3">
    <source>
        <dbReference type="EMBL" id="VYU29092.1"/>
    </source>
</evidence>
<accession>A0A6N3DLH7</accession>
<keyword evidence="2" id="KW-0812">Transmembrane</keyword>
<dbReference type="EMBL" id="CACRUA010000022">
    <property type="protein sequence ID" value="VYU29092.1"/>
    <property type="molecule type" value="Genomic_DNA"/>
</dbReference>
<dbReference type="AlphaFoldDB" id="A0A6N3DLH7"/>
<feature type="region of interest" description="Disordered" evidence="1">
    <location>
        <begin position="1"/>
        <end position="22"/>
    </location>
</feature>
<feature type="compositionally biased region" description="Basic and acidic residues" evidence="1">
    <location>
        <begin position="1"/>
        <end position="21"/>
    </location>
</feature>
<reference evidence="3" key="1">
    <citation type="submission" date="2019-11" db="EMBL/GenBank/DDBJ databases">
        <authorList>
            <person name="Feng L."/>
        </authorList>
    </citation>
    <scope>NUCLEOTIDE SEQUENCE</scope>
    <source>
        <strain evidence="3">CsymbiosumLFYP84</strain>
    </source>
</reference>
<feature type="compositionally biased region" description="Low complexity" evidence="1">
    <location>
        <begin position="54"/>
        <end position="68"/>
    </location>
</feature>
<evidence type="ECO:0000256" key="1">
    <source>
        <dbReference type="SAM" id="MobiDB-lite"/>
    </source>
</evidence>
<keyword evidence="2" id="KW-0472">Membrane</keyword>
<name>A0A6N3DLH7_CLOSY</name>
<keyword evidence="2" id="KW-1133">Transmembrane helix</keyword>
<gene>
    <name evidence="3" type="ORF">CSLFYP84_01799</name>
</gene>
<feature type="transmembrane region" description="Helical" evidence="2">
    <location>
        <begin position="27"/>
        <end position="48"/>
    </location>
</feature>
<dbReference type="RefSeq" id="WP_156684553.1">
    <property type="nucleotide sequence ID" value="NZ_CACRUA010000022.1"/>
</dbReference>
<sequence length="184" mass="19619">MDDKNRLNDGEKPQTPADREAKAKRRILVGIAAGALLVASLITGGIYLSGRQGGTPTAPGSGTPTGQQEQVDGEKPCEHDWTVTYKTVHHDAVTHTENVPPVYEAKTSYHTVCNDCQQTIDGIADAHIKDTGHSGYSTNVPITGEVLVSEGFTREVTDSPAYDESVPDKLVCTLCGEEKPATAE</sequence>
<proteinExistence type="predicted"/>